<gene>
    <name evidence="3" type="primary">yidD</name>
    <name evidence="3" type="ORF">H9741_01815</name>
</gene>
<keyword evidence="2" id="KW-1003">Cell membrane</keyword>
<dbReference type="InterPro" id="IPR002696">
    <property type="entry name" value="Membr_insert_effic_factor_YidD"/>
</dbReference>
<comment type="function">
    <text evidence="2">Could be involved in insertion of integral membrane proteins into the membrane.</text>
</comment>
<dbReference type="NCBIfam" id="TIGR00278">
    <property type="entry name" value="membrane protein insertion efficiency factor YidD"/>
    <property type="match status" value="1"/>
</dbReference>
<dbReference type="Pfam" id="PF01809">
    <property type="entry name" value="YidD"/>
    <property type="match status" value="1"/>
</dbReference>
<evidence type="ECO:0000313" key="3">
    <source>
        <dbReference type="EMBL" id="HIX07188.1"/>
    </source>
</evidence>
<evidence type="ECO:0000256" key="2">
    <source>
        <dbReference type="HAMAP-Rule" id="MF_00386"/>
    </source>
</evidence>
<reference evidence="3" key="1">
    <citation type="journal article" date="2021" name="PeerJ">
        <title>Extensive microbial diversity within the chicken gut microbiome revealed by metagenomics and culture.</title>
        <authorList>
            <person name="Gilroy R."/>
            <person name="Ravi A."/>
            <person name="Getino M."/>
            <person name="Pursley I."/>
            <person name="Horton D.L."/>
            <person name="Alikhan N.F."/>
            <person name="Baker D."/>
            <person name="Gharbi K."/>
            <person name="Hall N."/>
            <person name="Watson M."/>
            <person name="Adriaenssens E.M."/>
            <person name="Foster-Nyarko E."/>
            <person name="Jarju S."/>
            <person name="Secka A."/>
            <person name="Antonio M."/>
            <person name="Oren A."/>
            <person name="Chaudhuri R.R."/>
            <person name="La Ragione R."/>
            <person name="Hildebrand F."/>
            <person name="Pallen M.J."/>
        </authorList>
    </citation>
    <scope>NUCLEOTIDE SEQUENCE</scope>
    <source>
        <strain evidence="3">811</strain>
    </source>
</reference>
<dbReference type="EMBL" id="DXFX01000024">
    <property type="protein sequence ID" value="HIX07188.1"/>
    <property type="molecule type" value="Genomic_DNA"/>
</dbReference>
<dbReference type="PANTHER" id="PTHR33383:SF1">
    <property type="entry name" value="MEMBRANE PROTEIN INSERTION EFFICIENCY FACTOR-RELATED"/>
    <property type="match status" value="1"/>
</dbReference>
<protein>
    <recommendedName>
        <fullName evidence="2">Putative membrane protein insertion efficiency factor</fullName>
    </recommendedName>
</protein>
<dbReference type="HAMAP" id="MF_00386">
    <property type="entry name" value="UPF0161_YidD"/>
    <property type="match status" value="1"/>
</dbReference>
<comment type="caution">
    <text evidence="3">The sequence shown here is derived from an EMBL/GenBank/DDBJ whole genome shotgun (WGS) entry which is preliminary data.</text>
</comment>
<dbReference type="AlphaFoldDB" id="A0A9D1V765"/>
<proteinExistence type="inferred from homology"/>
<dbReference type="Proteomes" id="UP000824204">
    <property type="component" value="Unassembled WGS sequence"/>
</dbReference>
<organism evidence="3 4">
    <name type="scientific">Candidatus Borkfalkia faecipullorum</name>
    <dbReference type="NCBI Taxonomy" id="2838510"/>
    <lineage>
        <taxon>Bacteria</taxon>
        <taxon>Bacillati</taxon>
        <taxon>Bacillota</taxon>
        <taxon>Clostridia</taxon>
        <taxon>Christensenellales</taxon>
        <taxon>Christensenellaceae</taxon>
        <taxon>Candidatus Borkfalkia</taxon>
    </lineage>
</organism>
<reference evidence="3" key="2">
    <citation type="submission" date="2021-04" db="EMBL/GenBank/DDBJ databases">
        <authorList>
            <person name="Gilroy R."/>
        </authorList>
    </citation>
    <scope>NUCLEOTIDE SEQUENCE</scope>
    <source>
        <strain evidence="3">811</strain>
    </source>
</reference>
<dbReference type="PANTHER" id="PTHR33383">
    <property type="entry name" value="MEMBRANE PROTEIN INSERTION EFFICIENCY FACTOR-RELATED"/>
    <property type="match status" value="1"/>
</dbReference>
<evidence type="ECO:0000256" key="1">
    <source>
        <dbReference type="ARBA" id="ARBA00023136"/>
    </source>
</evidence>
<sequence>MNAGSLRAAWKRLRRTVLKPYLKMLCMHAIVFYQKYFSHRTCLYRPTCSQYMLEAINNHGVIVGILLGCWRILRCNPFSKGGYDPVPENYFKVRWLY</sequence>
<comment type="similarity">
    <text evidence="2">Belongs to the UPF0161 family.</text>
</comment>
<name>A0A9D1V765_9FIRM</name>
<keyword evidence="1 2" id="KW-0472">Membrane</keyword>
<dbReference type="SMART" id="SM01234">
    <property type="entry name" value="Haemolytic"/>
    <property type="match status" value="1"/>
</dbReference>
<evidence type="ECO:0000313" key="4">
    <source>
        <dbReference type="Proteomes" id="UP000824204"/>
    </source>
</evidence>
<accession>A0A9D1V765</accession>
<dbReference type="GO" id="GO:0005886">
    <property type="term" value="C:plasma membrane"/>
    <property type="evidence" value="ECO:0007669"/>
    <property type="project" value="UniProtKB-SubCell"/>
</dbReference>
<comment type="subcellular location">
    <subcellularLocation>
        <location evidence="2">Cell membrane</location>
        <topology evidence="2">Peripheral membrane protein</topology>
        <orientation evidence="2">Cytoplasmic side</orientation>
    </subcellularLocation>
</comment>